<name>A0A1E5R6U5_HANUV</name>
<dbReference type="AlphaFoldDB" id="A0A1E5R6U5"/>
<organism evidence="1 2">
    <name type="scientific">Hanseniaspora uvarum</name>
    <name type="common">Yeast</name>
    <name type="synonym">Kloeckera apiculata</name>
    <dbReference type="NCBI Taxonomy" id="29833"/>
    <lineage>
        <taxon>Eukaryota</taxon>
        <taxon>Fungi</taxon>
        <taxon>Dikarya</taxon>
        <taxon>Ascomycota</taxon>
        <taxon>Saccharomycotina</taxon>
        <taxon>Saccharomycetes</taxon>
        <taxon>Saccharomycodales</taxon>
        <taxon>Saccharomycodaceae</taxon>
        <taxon>Hanseniaspora</taxon>
    </lineage>
</organism>
<gene>
    <name evidence="1" type="ORF">AWRI3580_g3658</name>
</gene>
<dbReference type="Proteomes" id="UP000095358">
    <property type="component" value="Unassembled WGS sequence"/>
</dbReference>
<evidence type="ECO:0000313" key="2">
    <source>
        <dbReference type="Proteomes" id="UP000095358"/>
    </source>
</evidence>
<protein>
    <submittedName>
        <fullName evidence="1">Uncharacterized protein</fullName>
    </submittedName>
</protein>
<dbReference type="VEuPathDB" id="FungiDB:AWRI3580_g3658"/>
<keyword evidence="2" id="KW-1185">Reference proteome</keyword>
<evidence type="ECO:0000313" key="1">
    <source>
        <dbReference type="EMBL" id="OEJ82627.1"/>
    </source>
</evidence>
<sequence length="481" mass="57092">MSSIWSSSKHVSSANSIIPDLILEELKQRTNEFILLNNDDDINIITTFEEKTIKDIDFFYKESLENAILRYYSNNKGNTHSEGINFFIHQIKKPIIESLYNTIDNKLVVLIQIESIDEIFEQNKDNEDTSEIFQILLNSCVEKLDRYNTYFSNLVLFVFNYTNDSVKKHSTIINLMKTIRNTYFVDCIIRDIKQESIADFNTNIEKLFLNKYFDKTYISYNESLQNKQTNILSKSISKLWSFTSDSDSKKAQQKKLESEEEERNYESLSSAQKFEKFNKYKKLAVMNLLKRNANIRESNKSIEQCMKEIDDSVIFNRYTNMIKVSEYHKHMFILQQYNKMYDHSITISDLYTTLNEFELNYEFSTYLIPIIETVCHAGNYIEDFIRIYEFMLNKTPENSGNNIIRGFFIDRISSAYELKNQNRKWSFNTLLSLREWKEALQNDTMLDENKHVINTICEFKSSMINSFYNDVVFSNELDKYK</sequence>
<dbReference type="EMBL" id="LPNN01000009">
    <property type="protein sequence ID" value="OEJ82627.1"/>
    <property type="molecule type" value="Genomic_DNA"/>
</dbReference>
<dbReference type="OrthoDB" id="3971091at2759"/>
<reference evidence="2" key="1">
    <citation type="journal article" date="2016" name="Genome Announc.">
        <title>Genome sequences of three species of Hanseniaspora isolated from spontaneous wine fermentations.</title>
        <authorList>
            <person name="Sternes P.R."/>
            <person name="Lee D."/>
            <person name="Kutyna D.R."/>
            <person name="Borneman A.R."/>
        </authorList>
    </citation>
    <scope>NUCLEOTIDE SEQUENCE [LARGE SCALE GENOMIC DNA]</scope>
    <source>
        <strain evidence="2">AWRI3580</strain>
    </source>
</reference>
<accession>A0A1E5R6U5</accession>
<comment type="caution">
    <text evidence="1">The sequence shown here is derived from an EMBL/GenBank/DDBJ whole genome shotgun (WGS) entry which is preliminary data.</text>
</comment>
<proteinExistence type="predicted"/>